<dbReference type="RefSeq" id="WP_150076739.1">
    <property type="nucleotide sequence ID" value="NZ_VWOX01000006.1"/>
</dbReference>
<keyword evidence="3" id="KW-1185">Reference proteome</keyword>
<feature type="compositionally biased region" description="Basic residues" evidence="1">
    <location>
        <begin position="1"/>
        <end position="21"/>
    </location>
</feature>
<evidence type="ECO:0000256" key="1">
    <source>
        <dbReference type="SAM" id="MobiDB-lite"/>
    </source>
</evidence>
<protein>
    <recommendedName>
        <fullName evidence="4">ParB/Sulfiredoxin domain-containing protein</fullName>
    </recommendedName>
</protein>
<reference evidence="2 3" key="1">
    <citation type="submission" date="2019-08" db="EMBL/GenBank/DDBJ databases">
        <authorList>
            <person name="Dhanesh K."/>
            <person name="Kumar G."/>
            <person name="Sasikala C."/>
            <person name="Venkata Ramana C."/>
        </authorList>
    </citation>
    <scope>NUCLEOTIDE SEQUENCE [LARGE SCALE GENOMIC DNA]</scope>
    <source>
        <strain evidence="2 3">JC645</strain>
    </source>
</reference>
<comment type="caution">
    <text evidence="2">The sequence shown here is derived from an EMBL/GenBank/DDBJ whole genome shotgun (WGS) entry which is preliminary data.</text>
</comment>
<feature type="region of interest" description="Disordered" evidence="1">
    <location>
        <begin position="1"/>
        <end position="41"/>
    </location>
</feature>
<proteinExistence type="predicted"/>
<organism evidence="2 3">
    <name type="scientific">Roseiconus nitratireducens</name>
    <dbReference type="NCBI Taxonomy" id="2605748"/>
    <lineage>
        <taxon>Bacteria</taxon>
        <taxon>Pseudomonadati</taxon>
        <taxon>Planctomycetota</taxon>
        <taxon>Planctomycetia</taxon>
        <taxon>Pirellulales</taxon>
        <taxon>Pirellulaceae</taxon>
        <taxon>Roseiconus</taxon>
    </lineage>
</organism>
<dbReference type="Proteomes" id="UP000324479">
    <property type="component" value="Unassembled WGS sequence"/>
</dbReference>
<dbReference type="AlphaFoldDB" id="A0A5M6DD25"/>
<sequence length="393" mass="42547">MTKPIKKRLPKRKKPRKKKAAKNAGTRKISDADSPNESAQSAAIPSIQEAIAKFPEVKGVSPACALLPEVTDAALRRLRRSIELAGQVRPIELTPDGMLLNGRHRLQVCLVADITPKFTTVESTNLLAHVLADVQQRECNVATRAFLALKIEEIAKLSVQTHREAGDKVATLLKRAKEPTAIKLGDGMRLDVRKGQTIRDASAAFVGATKSAIRRFVTIRNENEAAAMRAVRNEVKMADVERELGIKNGDAIIHIPGNEDLPSDQPSVDEEASSSSDVLAGENDAVVNSSPEPDAHSQPVTNPPKKQKSSAIKAGKPEQPQPGASSELPDAAKSTLSNGVTEYVDGDQSAFFVEPRQNGVPEYGLLLVNQSSYSWKTFETSNDAHNALQEFFS</sequence>
<accession>A0A5M6DD25</accession>
<dbReference type="EMBL" id="VWOX01000006">
    <property type="protein sequence ID" value="KAA5543075.1"/>
    <property type="molecule type" value="Genomic_DNA"/>
</dbReference>
<evidence type="ECO:0000313" key="2">
    <source>
        <dbReference type="EMBL" id="KAA5543075.1"/>
    </source>
</evidence>
<feature type="region of interest" description="Disordered" evidence="1">
    <location>
        <begin position="255"/>
        <end position="338"/>
    </location>
</feature>
<evidence type="ECO:0000313" key="3">
    <source>
        <dbReference type="Proteomes" id="UP000324479"/>
    </source>
</evidence>
<evidence type="ECO:0008006" key="4">
    <source>
        <dbReference type="Google" id="ProtNLM"/>
    </source>
</evidence>
<name>A0A5M6DD25_9BACT</name>
<gene>
    <name evidence="2" type="ORF">FYK55_12350</name>
</gene>